<keyword evidence="2" id="KW-1185">Reference proteome</keyword>
<dbReference type="AlphaFoldDB" id="A0A428SZU4"/>
<dbReference type="EMBL" id="NIZV01000300">
    <property type="protein sequence ID" value="RSL95332.1"/>
    <property type="molecule type" value="Genomic_DNA"/>
</dbReference>
<gene>
    <name evidence="1" type="ORF">CDV31_013935</name>
</gene>
<reference evidence="1 2" key="1">
    <citation type="submission" date="2017-06" db="EMBL/GenBank/DDBJ databases">
        <title>Cmopartive genomic analysis of Ambrosia Fusariam Clade fungi.</title>
        <authorList>
            <person name="Stajich J.E."/>
            <person name="Carrillo J."/>
            <person name="Kijimoto T."/>
            <person name="Eskalen A."/>
            <person name="O'Donnell K."/>
            <person name="Kasson M."/>
        </authorList>
    </citation>
    <scope>NUCLEOTIDE SEQUENCE [LARGE SCALE GENOMIC DNA]</scope>
    <source>
        <strain evidence="1 2">NRRL 20438</strain>
    </source>
</reference>
<sequence>MVHNGLEVHFLDDDDDGFEADDEFEVVDYLSYEDLVELEWLDHNAVAELFLLFPLGCVAIDQLGRVQPGPQ</sequence>
<comment type="caution">
    <text evidence="1">The sequence shown here is derived from an EMBL/GenBank/DDBJ whole genome shotgun (WGS) entry which is preliminary data.</text>
</comment>
<protein>
    <submittedName>
        <fullName evidence="1">Uncharacterized protein</fullName>
    </submittedName>
</protein>
<accession>A0A428SZU4</accession>
<organism evidence="1 2">
    <name type="scientific">Fusarium ambrosium</name>
    <dbReference type="NCBI Taxonomy" id="131363"/>
    <lineage>
        <taxon>Eukaryota</taxon>
        <taxon>Fungi</taxon>
        <taxon>Dikarya</taxon>
        <taxon>Ascomycota</taxon>
        <taxon>Pezizomycotina</taxon>
        <taxon>Sordariomycetes</taxon>
        <taxon>Hypocreomycetidae</taxon>
        <taxon>Hypocreales</taxon>
        <taxon>Nectriaceae</taxon>
        <taxon>Fusarium</taxon>
        <taxon>Fusarium solani species complex</taxon>
    </lineage>
</organism>
<proteinExistence type="predicted"/>
<evidence type="ECO:0000313" key="2">
    <source>
        <dbReference type="Proteomes" id="UP000288429"/>
    </source>
</evidence>
<evidence type="ECO:0000313" key="1">
    <source>
        <dbReference type="EMBL" id="RSL95332.1"/>
    </source>
</evidence>
<name>A0A428SZU4_9HYPO</name>
<dbReference type="Proteomes" id="UP000288429">
    <property type="component" value="Unassembled WGS sequence"/>
</dbReference>